<accession>A0A1B8QD05</accession>
<organism evidence="1 2">
    <name type="scientific">Faucicola atlantae</name>
    <dbReference type="NCBI Taxonomy" id="34059"/>
    <lineage>
        <taxon>Bacteria</taxon>
        <taxon>Pseudomonadati</taxon>
        <taxon>Pseudomonadota</taxon>
        <taxon>Gammaproteobacteria</taxon>
        <taxon>Moraxellales</taxon>
        <taxon>Moraxellaceae</taxon>
        <taxon>Faucicola</taxon>
    </lineage>
</organism>
<evidence type="ECO:0000313" key="1">
    <source>
        <dbReference type="EMBL" id="OBX79120.1"/>
    </source>
</evidence>
<evidence type="ECO:0000313" key="2">
    <source>
        <dbReference type="Proteomes" id="UP000092616"/>
    </source>
</evidence>
<protein>
    <submittedName>
        <fullName evidence="1">Uncharacterized protein</fullName>
    </submittedName>
</protein>
<name>A0A1B8QD05_9GAMM</name>
<sequence length="60" mass="6925">MAETYTQQGFQPFFIGRYLCPWAGSWASGFAGFGLDVLTIKAWRWFCVKPFVFLPWARIG</sequence>
<keyword evidence="2" id="KW-1185">Reference proteome</keyword>
<gene>
    <name evidence="1" type="ORF">A9306_08895</name>
</gene>
<dbReference type="AlphaFoldDB" id="A0A1B8QD05"/>
<proteinExistence type="predicted"/>
<dbReference type="Proteomes" id="UP000092616">
    <property type="component" value="Unassembled WGS sequence"/>
</dbReference>
<reference evidence="1 2" key="1">
    <citation type="submission" date="2016-06" db="EMBL/GenBank/DDBJ databases">
        <title>Draft genome of Moraxella atlantae CCUG 59586.</title>
        <authorList>
            <person name="Salva-Serra F."/>
            <person name="Engstrom-Jakobsson H."/>
            <person name="Thorell K."/>
            <person name="Gonzales-Siles L."/>
            <person name="Karlsson R."/>
            <person name="Boulund F."/>
            <person name="Engstrand L."/>
            <person name="Kristiansson E."/>
            <person name="Moore E."/>
        </authorList>
    </citation>
    <scope>NUCLEOTIDE SEQUENCE [LARGE SCALE GENOMIC DNA]</scope>
    <source>
        <strain evidence="1 2">CCUG 59586</strain>
    </source>
</reference>
<comment type="caution">
    <text evidence="1">The sequence shown here is derived from an EMBL/GenBank/DDBJ whole genome shotgun (WGS) entry which is preliminary data.</text>
</comment>
<dbReference type="EMBL" id="LZNA01000042">
    <property type="protein sequence ID" value="OBX79120.1"/>
    <property type="molecule type" value="Genomic_DNA"/>
</dbReference>